<dbReference type="SUPFAM" id="SSF51182">
    <property type="entry name" value="RmlC-like cupins"/>
    <property type="match status" value="1"/>
</dbReference>
<keyword evidence="2" id="KW-1185">Reference proteome</keyword>
<dbReference type="InterPro" id="IPR011051">
    <property type="entry name" value="RmlC_Cupin_sf"/>
</dbReference>
<evidence type="ECO:0008006" key="3">
    <source>
        <dbReference type="Google" id="ProtNLM"/>
    </source>
</evidence>
<evidence type="ECO:0000313" key="1">
    <source>
        <dbReference type="EMBL" id="UOO88273.1"/>
    </source>
</evidence>
<gene>
    <name evidence="1" type="ORF">LVJ82_12410</name>
</gene>
<dbReference type="EMBL" id="CP091511">
    <property type="protein sequence ID" value="UOO88273.1"/>
    <property type="molecule type" value="Genomic_DNA"/>
</dbReference>
<proteinExistence type="predicted"/>
<evidence type="ECO:0000313" key="2">
    <source>
        <dbReference type="Proteomes" id="UP000832011"/>
    </source>
</evidence>
<dbReference type="RefSeq" id="WP_058358037.1">
    <property type="nucleotide sequence ID" value="NZ_CABKVG010000010.1"/>
</dbReference>
<organism evidence="1 2">
    <name type="scientific">Vitreoscilla massiliensis</name>
    <dbReference type="NCBI Taxonomy" id="1689272"/>
    <lineage>
        <taxon>Bacteria</taxon>
        <taxon>Pseudomonadati</taxon>
        <taxon>Pseudomonadota</taxon>
        <taxon>Betaproteobacteria</taxon>
        <taxon>Neisseriales</taxon>
        <taxon>Neisseriaceae</taxon>
        <taxon>Vitreoscilla</taxon>
    </lineage>
</organism>
<sequence length="134" mass="14504">MSSQTTLTAGIHLLKAGALRMNELSELKNMPALQGQILDVPLAAAQNTPLTLGYFALQPSVSYEAHFDFIEVKIVTKGKMVVRDANNHKYVAEVGDVLVFMPNTLVIFDGESDGEAVYFKNTAAVSSYLEPAIA</sequence>
<dbReference type="Proteomes" id="UP000832011">
    <property type="component" value="Chromosome"/>
</dbReference>
<reference evidence="1 2" key="1">
    <citation type="journal article" date="2022" name="Res Sq">
        <title>Evolution of multicellular longitudinally dividing oral cavity symbionts (Neisseriaceae).</title>
        <authorList>
            <person name="Nyongesa S."/>
            <person name="Weber P."/>
            <person name="Bernet E."/>
            <person name="Pullido F."/>
            <person name="Nieckarz M."/>
            <person name="Delaby M."/>
            <person name="Nieves C."/>
            <person name="Viehboeck T."/>
            <person name="Krause N."/>
            <person name="Rivera-Millot A."/>
            <person name="Nakamura A."/>
            <person name="Vischer N."/>
            <person name="VanNieuwenhze M."/>
            <person name="Brun Y."/>
            <person name="Cava F."/>
            <person name="Bulgheresi S."/>
            <person name="Veyrier F."/>
        </authorList>
    </citation>
    <scope>NUCLEOTIDE SEQUENCE [LARGE SCALE GENOMIC DNA]</scope>
    <source>
        <strain evidence="1 2">SN4</strain>
    </source>
</reference>
<accession>A0ABY4DYW1</accession>
<dbReference type="InterPro" id="IPR014710">
    <property type="entry name" value="RmlC-like_jellyroll"/>
</dbReference>
<dbReference type="Gene3D" id="2.60.120.10">
    <property type="entry name" value="Jelly Rolls"/>
    <property type="match status" value="1"/>
</dbReference>
<name>A0ABY4DYW1_9NEIS</name>
<protein>
    <recommendedName>
        <fullName evidence="3">Cupin domain-containing protein</fullName>
    </recommendedName>
</protein>